<evidence type="ECO:0000313" key="5">
    <source>
        <dbReference type="Proteomes" id="UP000263833"/>
    </source>
</evidence>
<feature type="compositionally biased region" description="Basic and acidic residues" evidence="2">
    <location>
        <begin position="318"/>
        <end position="329"/>
    </location>
</feature>
<dbReference type="SMART" id="SM00448">
    <property type="entry name" value="REC"/>
    <property type="match status" value="1"/>
</dbReference>
<dbReference type="InterPro" id="IPR053866">
    <property type="entry name" value="PhyR_sigma2"/>
</dbReference>
<dbReference type="EMBL" id="QRGP01000001">
    <property type="protein sequence ID" value="RDV06120.1"/>
    <property type="molecule type" value="Genomic_DNA"/>
</dbReference>
<dbReference type="InterPro" id="IPR011006">
    <property type="entry name" value="CheY-like_superfamily"/>
</dbReference>
<dbReference type="Pfam" id="PF00072">
    <property type="entry name" value="Response_reg"/>
    <property type="match status" value="1"/>
</dbReference>
<dbReference type="InterPro" id="IPR013324">
    <property type="entry name" value="RNA_pol_sigma_r3/r4-like"/>
</dbReference>
<reference evidence="5" key="1">
    <citation type="submission" date="2018-08" db="EMBL/GenBank/DDBJ databases">
        <authorList>
            <person name="Kim S.-J."/>
            <person name="Jung G.-Y."/>
        </authorList>
    </citation>
    <scope>NUCLEOTIDE SEQUENCE [LARGE SCALE GENOMIC DNA]</scope>
    <source>
        <strain evidence="5">GY_G</strain>
    </source>
</reference>
<gene>
    <name evidence="4" type="ORF">DXH95_01385</name>
</gene>
<name>A0A371BEY1_9SPHN</name>
<dbReference type="OrthoDB" id="9786101at2"/>
<dbReference type="CDD" id="cd17540">
    <property type="entry name" value="REC_PhyR"/>
    <property type="match status" value="1"/>
</dbReference>
<evidence type="ECO:0000259" key="3">
    <source>
        <dbReference type="PROSITE" id="PS50110"/>
    </source>
</evidence>
<evidence type="ECO:0000256" key="2">
    <source>
        <dbReference type="SAM" id="MobiDB-lite"/>
    </source>
</evidence>
<organism evidence="4 5">
    <name type="scientific">Sphingorhabdus pulchriflava</name>
    <dbReference type="NCBI Taxonomy" id="2292257"/>
    <lineage>
        <taxon>Bacteria</taxon>
        <taxon>Pseudomonadati</taxon>
        <taxon>Pseudomonadota</taxon>
        <taxon>Alphaproteobacteria</taxon>
        <taxon>Sphingomonadales</taxon>
        <taxon>Sphingomonadaceae</taxon>
        <taxon>Sphingorhabdus</taxon>
    </lineage>
</organism>
<dbReference type="SUPFAM" id="SSF88659">
    <property type="entry name" value="Sigma3 and sigma4 domains of RNA polymerase sigma factors"/>
    <property type="match status" value="1"/>
</dbReference>
<dbReference type="NCBIfam" id="NF006623">
    <property type="entry name" value="PRK09191.1"/>
    <property type="match status" value="1"/>
</dbReference>
<dbReference type="PROSITE" id="PS50110">
    <property type="entry name" value="RESPONSE_REGULATORY"/>
    <property type="match status" value="1"/>
</dbReference>
<dbReference type="SUPFAM" id="SSF52172">
    <property type="entry name" value="CheY-like"/>
    <property type="match status" value="1"/>
</dbReference>
<dbReference type="InterPro" id="IPR001789">
    <property type="entry name" value="Sig_transdc_resp-reg_receiver"/>
</dbReference>
<accession>A0A371BEY1</accession>
<feature type="modified residue" description="4-aspartylphosphate" evidence="1">
    <location>
        <position position="180"/>
    </location>
</feature>
<feature type="region of interest" description="Disordered" evidence="2">
    <location>
        <begin position="297"/>
        <end position="329"/>
    </location>
</feature>
<evidence type="ECO:0000313" key="4">
    <source>
        <dbReference type="EMBL" id="RDV06120.1"/>
    </source>
</evidence>
<keyword evidence="5" id="KW-1185">Reference proteome</keyword>
<sequence>MSLRDSLGPQLPYLRRYARALTGSQTLGDAAVRETLEALLLAPEEFDETAPPRVELYRIFHRLWKGMGGIADADSLVARLPVHARESLLLHAIEGFGVDEIVTILDSSIELVEREIRESRESLAKSLQAKVMIIEDESIIALHIKSIAEELGHEITGIARTRSEAIAMAAITTPELVLADISLADGSSGIEAVNDVLDVMDVPVIFITAFPERLLTGERPEPTYLITKPFEQQTVAATIGLALLVHRENQTSGSLAADQAIGDDVPNPRKHFDTPEILLADPGLSDDQKQSLLTEWDSEMDGRLNAEAEGMSASDPMSTRKEARLADEAGKVKTALTELAAKNSSA</sequence>
<dbReference type="Gene3D" id="3.40.50.2300">
    <property type="match status" value="1"/>
</dbReference>
<comment type="caution">
    <text evidence="4">The sequence shown here is derived from an EMBL/GenBank/DDBJ whole genome shotgun (WGS) entry which is preliminary data.</text>
</comment>
<dbReference type="AlphaFoldDB" id="A0A371BEY1"/>
<protein>
    <submittedName>
        <fullName evidence="4">Response regulator</fullName>
    </submittedName>
</protein>
<dbReference type="GO" id="GO:0000160">
    <property type="term" value="P:phosphorelay signal transduction system"/>
    <property type="evidence" value="ECO:0007669"/>
    <property type="project" value="InterPro"/>
</dbReference>
<proteinExistence type="predicted"/>
<dbReference type="Pfam" id="PF22029">
    <property type="entry name" value="PhyR_sigma2"/>
    <property type="match status" value="1"/>
</dbReference>
<dbReference type="Proteomes" id="UP000263833">
    <property type="component" value="Unassembled WGS sequence"/>
</dbReference>
<evidence type="ECO:0000256" key="1">
    <source>
        <dbReference type="PROSITE-ProRule" id="PRU00169"/>
    </source>
</evidence>
<feature type="domain" description="Response regulatory" evidence="3">
    <location>
        <begin position="130"/>
        <end position="243"/>
    </location>
</feature>
<keyword evidence="1" id="KW-0597">Phosphoprotein</keyword>
<dbReference type="Gene3D" id="1.20.140.160">
    <property type="match status" value="1"/>
</dbReference>